<protein>
    <submittedName>
        <fullName evidence="1">Photosystem reaction center subunit H</fullName>
    </submittedName>
</protein>
<evidence type="ECO:0000313" key="2">
    <source>
        <dbReference type="Proteomes" id="UP000248975"/>
    </source>
</evidence>
<proteinExistence type="predicted"/>
<organism evidence="1 2">
    <name type="scientific">Cereibacter sphaeroides</name>
    <name type="common">Rhodobacter sphaeroides</name>
    <dbReference type="NCBI Taxonomy" id="1063"/>
    <lineage>
        <taxon>Bacteria</taxon>
        <taxon>Pseudomonadati</taxon>
        <taxon>Pseudomonadota</taxon>
        <taxon>Alphaproteobacteria</taxon>
        <taxon>Rhodobacterales</taxon>
        <taxon>Paracoccaceae</taxon>
        <taxon>Cereibacter</taxon>
    </lineage>
</organism>
<comment type="caution">
    <text evidence="1">The sequence shown here is derived from an EMBL/GenBank/DDBJ whole genome shotgun (WGS) entry which is preliminary data.</text>
</comment>
<dbReference type="AlphaFoldDB" id="A0A2W5SFG4"/>
<sequence>MDHSLHTPIRPEEMTEAVLANAPIYGANDETVGRISHLHGSDVIVDVGGFLGIGAKPVLMSRDKIQFMRDEDGTVHGVTSWTKAQLRDLPEHRH</sequence>
<dbReference type="EMBL" id="QFQS01000001">
    <property type="protein sequence ID" value="PZR01020.1"/>
    <property type="molecule type" value="Genomic_DNA"/>
</dbReference>
<accession>A0A2W5SFG4</accession>
<evidence type="ECO:0000313" key="1">
    <source>
        <dbReference type="EMBL" id="PZR01020.1"/>
    </source>
</evidence>
<dbReference type="Proteomes" id="UP000248975">
    <property type="component" value="Unassembled WGS sequence"/>
</dbReference>
<dbReference type="SUPFAM" id="SSF50346">
    <property type="entry name" value="PRC-barrel domain"/>
    <property type="match status" value="1"/>
</dbReference>
<dbReference type="InterPro" id="IPR011033">
    <property type="entry name" value="PRC_barrel-like_sf"/>
</dbReference>
<reference evidence="1 2" key="1">
    <citation type="submission" date="2017-08" db="EMBL/GenBank/DDBJ databases">
        <title>Infants hospitalized years apart are colonized by the same room-sourced microbial strains.</title>
        <authorList>
            <person name="Brooks B."/>
            <person name="Olm M.R."/>
            <person name="Firek B.A."/>
            <person name="Baker R."/>
            <person name="Thomas B.C."/>
            <person name="Morowitz M.J."/>
            <person name="Banfield J.F."/>
        </authorList>
    </citation>
    <scope>NUCLEOTIDE SEQUENCE [LARGE SCALE GENOMIC DNA]</scope>
    <source>
        <strain evidence="1">S2_003_000_R2_11</strain>
    </source>
</reference>
<dbReference type="Gene3D" id="2.30.30.240">
    <property type="entry name" value="PRC-barrel domain"/>
    <property type="match status" value="1"/>
</dbReference>
<gene>
    <name evidence="1" type="ORF">DI533_05705</name>
</gene>
<name>A0A2W5SFG4_CERSP</name>